<sequence>MLSRRRNDHKPYLTEAIEEQIEDVYLIFLKLQAKQIEAANLISLKLHWSRLKLQGICQKM</sequence>
<organism evidence="1 2">
    <name type="scientific">Gossypium arboreum</name>
    <name type="common">Tree cotton</name>
    <name type="synonym">Gossypium nanking</name>
    <dbReference type="NCBI Taxonomy" id="29729"/>
    <lineage>
        <taxon>Eukaryota</taxon>
        <taxon>Viridiplantae</taxon>
        <taxon>Streptophyta</taxon>
        <taxon>Embryophyta</taxon>
        <taxon>Tracheophyta</taxon>
        <taxon>Spermatophyta</taxon>
        <taxon>Magnoliopsida</taxon>
        <taxon>eudicotyledons</taxon>
        <taxon>Gunneridae</taxon>
        <taxon>Pentapetalae</taxon>
        <taxon>rosids</taxon>
        <taxon>malvids</taxon>
        <taxon>Malvales</taxon>
        <taxon>Malvaceae</taxon>
        <taxon>Malvoideae</taxon>
        <taxon>Gossypium</taxon>
    </lineage>
</organism>
<name>A0A0B0PC33_GOSAR</name>
<evidence type="ECO:0000313" key="2">
    <source>
        <dbReference type="Proteomes" id="UP000032142"/>
    </source>
</evidence>
<proteinExistence type="predicted"/>
<accession>A0A0B0PC33</accession>
<dbReference type="EMBL" id="KN421806">
    <property type="protein sequence ID" value="KHG22450.1"/>
    <property type="molecule type" value="Genomic_DNA"/>
</dbReference>
<evidence type="ECO:0000313" key="1">
    <source>
        <dbReference type="EMBL" id="KHG22450.1"/>
    </source>
</evidence>
<protein>
    <submittedName>
        <fullName evidence="1">TPR repeat-containing protein</fullName>
    </submittedName>
</protein>
<gene>
    <name evidence="1" type="ORF">F383_27999</name>
</gene>
<reference evidence="2" key="1">
    <citation type="submission" date="2014-09" db="EMBL/GenBank/DDBJ databases">
        <authorList>
            <person name="Mudge J."/>
            <person name="Ramaraj T."/>
            <person name="Lindquist I.E."/>
            <person name="Bharti A.K."/>
            <person name="Sundararajan A."/>
            <person name="Cameron C.T."/>
            <person name="Woodward J.E."/>
            <person name="May G.D."/>
            <person name="Brubaker C."/>
            <person name="Broadhvest J."/>
            <person name="Wilkins T.A."/>
        </authorList>
    </citation>
    <scope>NUCLEOTIDE SEQUENCE</scope>
    <source>
        <strain evidence="2">cv. AKA8401</strain>
    </source>
</reference>
<keyword evidence="2" id="KW-1185">Reference proteome</keyword>
<dbReference type="Proteomes" id="UP000032142">
    <property type="component" value="Unassembled WGS sequence"/>
</dbReference>
<dbReference type="AlphaFoldDB" id="A0A0B0PC33"/>